<evidence type="ECO:0000313" key="10">
    <source>
        <dbReference type="Proteomes" id="UP000051677"/>
    </source>
</evidence>
<proteinExistence type="inferred from homology"/>
<keyword evidence="6 8" id="KW-0408">Iron</keyword>
<dbReference type="STRING" id="1778.A9W97_26695"/>
<gene>
    <name evidence="9" type="ORF">AO501_07870</name>
</gene>
<dbReference type="InterPro" id="IPR002397">
    <property type="entry name" value="Cyt_P450_B"/>
</dbReference>
<dbReference type="EMBL" id="LKTM01000022">
    <property type="protein sequence ID" value="KQH80516.1"/>
    <property type="molecule type" value="Genomic_DNA"/>
</dbReference>
<dbReference type="PROSITE" id="PS00086">
    <property type="entry name" value="CYTOCHROME_P450"/>
    <property type="match status" value="1"/>
</dbReference>
<dbReference type="PANTHER" id="PTHR46696">
    <property type="entry name" value="P450, PUTATIVE (EUROFUNG)-RELATED"/>
    <property type="match status" value="1"/>
</dbReference>
<protein>
    <recommendedName>
        <fullName evidence="11">Cytochrome P450</fullName>
    </recommendedName>
</protein>
<dbReference type="InterPro" id="IPR036396">
    <property type="entry name" value="Cyt_P450_sf"/>
</dbReference>
<name>A0A0Q2XH33_MYCGO</name>
<dbReference type="Gene3D" id="1.10.630.10">
    <property type="entry name" value="Cytochrome P450"/>
    <property type="match status" value="1"/>
</dbReference>
<dbReference type="GO" id="GO:0004497">
    <property type="term" value="F:monooxygenase activity"/>
    <property type="evidence" value="ECO:0007669"/>
    <property type="project" value="UniProtKB-KW"/>
</dbReference>
<organism evidence="9 10">
    <name type="scientific">Mycobacterium gordonae</name>
    <dbReference type="NCBI Taxonomy" id="1778"/>
    <lineage>
        <taxon>Bacteria</taxon>
        <taxon>Bacillati</taxon>
        <taxon>Actinomycetota</taxon>
        <taxon>Actinomycetes</taxon>
        <taxon>Mycobacteriales</taxon>
        <taxon>Mycobacteriaceae</taxon>
        <taxon>Mycobacterium</taxon>
    </lineage>
</organism>
<comment type="similarity">
    <text evidence="2 8">Belongs to the cytochrome P450 family.</text>
</comment>
<evidence type="ECO:0008006" key="11">
    <source>
        <dbReference type="Google" id="ProtNLM"/>
    </source>
</evidence>
<dbReference type="SUPFAM" id="SSF48264">
    <property type="entry name" value="Cytochrome P450"/>
    <property type="match status" value="1"/>
</dbReference>
<dbReference type="PANTHER" id="PTHR46696:SF1">
    <property type="entry name" value="CYTOCHROME P450 YJIB-RELATED"/>
    <property type="match status" value="1"/>
</dbReference>
<dbReference type="RefSeq" id="WP_055576606.1">
    <property type="nucleotide sequence ID" value="NZ_LKTM01000022.1"/>
</dbReference>
<comment type="cofactor">
    <cofactor evidence="1">
        <name>heme</name>
        <dbReference type="ChEBI" id="CHEBI:30413"/>
    </cofactor>
</comment>
<dbReference type="PRINTS" id="PR00385">
    <property type="entry name" value="P450"/>
</dbReference>
<evidence type="ECO:0000256" key="3">
    <source>
        <dbReference type="ARBA" id="ARBA00022617"/>
    </source>
</evidence>
<dbReference type="GO" id="GO:0005506">
    <property type="term" value="F:iron ion binding"/>
    <property type="evidence" value="ECO:0007669"/>
    <property type="project" value="InterPro"/>
</dbReference>
<keyword evidence="5 8" id="KW-0560">Oxidoreductase</keyword>
<evidence type="ECO:0000256" key="8">
    <source>
        <dbReference type="RuleBase" id="RU000461"/>
    </source>
</evidence>
<dbReference type="InterPro" id="IPR001128">
    <property type="entry name" value="Cyt_P450"/>
</dbReference>
<dbReference type="PRINTS" id="PR00359">
    <property type="entry name" value="BP450"/>
</dbReference>
<dbReference type="InterPro" id="IPR017972">
    <property type="entry name" value="Cyt_P450_CS"/>
</dbReference>
<evidence type="ECO:0000256" key="4">
    <source>
        <dbReference type="ARBA" id="ARBA00022723"/>
    </source>
</evidence>
<dbReference type="Proteomes" id="UP000051677">
    <property type="component" value="Unassembled WGS sequence"/>
</dbReference>
<dbReference type="CDD" id="cd20625">
    <property type="entry name" value="CYP164-like"/>
    <property type="match status" value="1"/>
</dbReference>
<keyword evidence="7 8" id="KW-0503">Monooxygenase</keyword>
<evidence type="ECO:0000256" key="7">
    <source>
        <dbReference type="ARBA" id="ARBA00023033"/>
    </source>
</evidence>
<evidence type="ECO:0000256" key="1">
    <source>
        <dbReference type="ARBA" id="ARBA00001971"/>
    </source>
</evidence>
<evidence type="ECO:0000313" key="9">
    <source>
        <dbReference type="EMBL" id="KQH80516.1"/>
    </source>
</evidence>
<reference evidence="9 10" key="1">
    <citation type="submission" date="2015-10" db="EMBL/GenBank/DDBJ databases">
        <title>Mycobacterium gordonae draft genome assembly.</title>
        <authorList>
            <person name="Ustinova V."/>
            <person name="Smirnova T."/>
            <person name="Blagodatskikh K."/>
            <person name="Varlamov D."/>
            <person name="Larionova E."/>
            <person name="Chernousova L."/>
        </authorList>
    </citation>
    <scope>NUCLEOTIDE SEQUENCE [LARGE SCALE GENOMIC DNA]</scope>
    <source>
        <strain evidence="9 10">CTRI 14-8773</strain>
    </source>
</reference>
<evidence type="ECO:0000256" key="6">
    <source>
        <dbReference type="ARBA" id="ARBA00023004"/>
    </source>
</evidence>
<keyword evidence="4 8" id="KW-0479">Metal-binding</keyword>
<evidence type="ECO:0000256" key="2">
    <source>
        <dbReference type="ARBA" id="ARBA00010617"/>
    </source>
</evidence>
<dbReference type="GO" id="GO:0020037">
    <property type="term" value="F:heme binding"/>
    <property type="evidence" value="ECO:0007669"/>
    <property type="project" value="InterPro"/>
</dbReference>
<comment type="caution">
    <text evidence="9">The sequence shown here is derived from an EMBL/GenBank/DDBJ whole genome shotgun (WGS) entry which is preliminary data.</text>
</comment>
<dbReference type="GO" id="GO:0016705">
    <property type="term" value="F:oxidoreductase activity, acting on paired donors, with incorporation or reduction of molecular oxygen"/>
    <property type="evidence" value="ECO:0007669"/>
    <property type="project" value="InterPro"/>
</dbReference>
<dbReference type="FunFam" id="1.10.630.10:FF:000018">
    <property type="entry name" value="Cytochrome P450 monooxygenase"/>
    <property type="match status" value="1"/>
</dbReference>
<dbReference type="Pfam" id="PF00067">
    <property type="entry name" value="p450"/>
    <property type="match status" value="1"/>
</dbReference>
<evidence type="ECO:0000256" key="5">
    <source>
        <dbReference type="ARBA" id="ARBA00023002"/>
    </source>
</evidence>
<sequence>MTSRVWQRSAPSRYRSAPLPAADASADFDLFLPLRSAGSLENPYPIYSVIRTVRPVLEVPVPNYSGPGVWMLTRYRDVHSVLRDPRFSVERLRAPLMRDNLDRMPEFLRQSATGMRSMLTMDPPGHTRVRKLVHQAFTPKRVAALRGHIEAIVRDLADEAQAKGTFDLIHDVAEPLPAIVIAELLGVPAEDHRQFRQWSSAMINGFASPSTEARATGAEAGRQVFDYLADIIAARRRAPREDLISAMIAAQEERDALTDAELLATGNLLLLAGHETTTNLIGNGTLALLREPDQWERLCKEPALLPTAIEELLRYDGPVQATVRVALEDVAIDDQVIPEGSLVLVSIGSANHDPDTFEDPDQLDLARVPNPHLAFGFGTHFCLGAPLARLEARLAFDALTKRFPGLSLVDDRPVYRTNPVLRGLTSLDVAA</sequence>
<accession>A0A0Q2XH33</accession>
<dbReference type="AlphaFoldDB" id="A0A0Q2XH33"/>
<keyword evidence="3 8" id="KW-0349">Heme</keyword>